<dbReference type="GO" id="GO:0006260">
    <property type="term" value="P:DNA replication"/>
    <property type="evidence" value="ECO:0007669"/>
    <property type="project" value="UniProtKB-UniRule"/>
</dbReference>
<dbReference type="AlphaFoldDB" id="A0A1F5YMY8"/>
<dbReference type="PANTHER" id="PTHR33969:SF2">
    <property type="entry name" value="SEGREGATION AND CONDENSATION PROTEIN A"/>
    <property type="match status" value="1"/>
</dbReference>
<evidence type="ECO:0000256" key="1">
    <source>
        <dbReference type="ARBA" id="ARBA00044777"/>
    </source>
</evidence>
<gene>
    <name evidence="2" type="primary">scpA</name>
    <name evidence="3" type="ORF">A3F83_11350</name>
</gene>
<dbReference type="InterPro" id="IPR023093">
    <property type="entry name" value="ScpA-like_C"/>
</dbReference>
<dbReference type="GO" id="GO:0051301">
    <property type="term" value="P:cell division"/>
    <property type="evidence" value="ECO:0007669"/>
    <property type="project" value="UniProtKB-KW"/>
</dbReference>
<dbReference type="GO" id="GO:0005737">
    <property type="term" value="C:cytoplasm"/>
    <property type="evidence" value="ECO:0007669"/>
    <property type="project" value="UniProtKB-SubCell"/>
</dbReference>
<comment type="function">
    <text evidence="2">Participates in chromosomal partition during cell division. May act via the formation of a condensin-like complex containing Smc and ScpB that pull DNA away from mid-cell into both cell halves.</text>
</comment>
<keyword evidence="2" id="KW-0963">Cytoplasm</keyword>
<evidence type="ECO:0000313" key="3">
    <source>
        <dbReference type="EMBL" id="OGG01551.1"/>
    </source>
</evidence>
<comment type="subcellular location">
    <subcellularLocation>
        <location evidence="2">Cytoplasm</location>
    </subcellularLocation>
    <text evidence="2">Associated with two foci at the outer edges of the nucleoid region in young cells, and at four foci within both cell halves in older cells.</text>
</comment>
<dbReference type="PANTHER" id="PTHR33969">
    <property type="entry name" value="SEGREGATION AND CONDENSATION PROTEIN A"/>
    <property type="match status" value="1"/>
</dbReference>
<organism evidence="3 4">
    <name type="scientific">Candidatus Glassbacteria bacterium RIFCSPLOWO2_12_FULL_58_11</name>
    <dbReference type="NCBI Taxonomy" id="1817867"/>
    <lineage>
        <taxon>Bacteria</taxon>
        <taxon>Candidatus Glassiibacteriota</taxon>
    </lineage>
</organism>
<name>A0A1F5YMY8_9BACT</name>
<protein>
    <recommendedName>
        <fullName evidence="1 2">Segregation and condensation protein A</fullName>
    </recommendedName>
</protein>
<comment type="subunit">
    <text evidence="2">Component of a cohesin-like complex composed of ScpA, ScpB and the Smc homodimer, in which ScpA and ScpB bind to the head domain of Smc. The presence of the three proteins is required for the association of the complex with DNA.</text>
</comment>
<dbReference type="Proteomes" id="UP000179129">
    <property type="component" value="Unassembled WGS sequence"/>
</dbReference>
<keyword evidence="2" id="KW-0131">Cell cycle</keyword>
<dbReference type="EMBL" id="MFIX01000207">
    <property type="protein sequence ID" value="OGG01551.1"/>
    <property type="molecule type" value="Genomic_DNA"/>
</dbReference>
<dbReference type="GO" id="GO:0007059">
    <property type="term" value="P:chromosome segregation"/>
    <property type="evidence" value="ECO:0007669"/>
    <property type="project" value="UniProtKB-UniRule"/>
</dbReference>
<dbReference type="Gene3D" id="6.10.250.2410">
    <property type="match status" value="1"/>
</dbReference>
<keyword evidence="2" id="KW-0132">Cell division</keyword>
<dbReference type="Gene3D" id="1.10.10.580">
    <property type="entry name" value="Structural maintenance of chromosome 1. Chain E"/>
    <property type="match status" value="1"/>
</dbReference>
<comment type="caution">
    <text evidence="3">The sequence shown here is derived from an EMBL/GenBank/DDBJ whole genome shotgun (WGS) entry which is preliminary data.</text>
</comment>
<dbReference type="STRING" id="1817867.A3F83_11350"/>
<sequence length="265" mass="30744">MEDYQVHLDFFEGPMDLLVYLIRKHEIDIYDIPIVLLAEQYLEYVARIENLNLEKAGDFLLMAATLLQIKSRMLLPRPEGSEEEWEDPRMELVEKIVEYMQFKEIADHMRRLEDLSSRQAERGFSEMELYAQEEGEDPGIDATVNELILAFSRVLIRQRTPEPVHRVRREKISAARRAAEIRELLGRKNRVLFSDLLSEGASRLFVVVTLVALLEMAKSGEIRVEQADIFSELWVLRHKLRKDLPALGAEEPEDVDEAEGPPLED</sequence>
<accession>A0A1F5YMY8</accession>
<keyword evidence="2" id="KW-0159">Chromosome partition</keyword>
<dbReference type="InterPro" id="IPR003768">
    <property type="entry name" value="ScpA"/>
</dbReference>
<reference evidence="3 4" key="1">
    <citation type="journal article" date="2016" name="Nat. Commun.">
        <title>Thousands of microbial genomes shed light on interconnected biogeochemical processes in an aquifer system.</title>
        <authorList>
            <person name="Anantharaman K."/>
            <person name="Brown C.T."/>
            <person name="Hug L.A."/>
            <person name="Sharon I."/>
            <person name="Castelle C.J."/>
            <person name="Probst A.J."/>
            <person name="Thomas B.C."/>
            <person name="Singh A."/>
            <person name="Wilkins M.J."/>
            <person name="Karaoz U."/>
            <person name="Brodie E.L."/>
            <person name="Williams K.H."/>
            <person name="Hubbard S.S."/>
            <person name="Banfield J.F."/>
        </authorList>
    </citation>
    <scope>NUCLEOTIDE SEQUENCE [LARGE SCALE GENOMIC DNA]</scope>
</reference>
<evidence type="ECO:0000313" key="4">
    <source>
        <dbReference type="Proteomes" id="UP000179129"/>
    </source>
</evidence>
<evidence type="ECO:0000256" key="2">
    <source>
        <dbReference type="HAMAP-Rule" id="MF_01805"/>
    </source>
</evidence>
<proteinExistence type="inferred from homology"/>
<comment type="similarity">
    <text evidence="2">Belongs to the ScpA family.</text>
</comment>
<dbReference type="HAMAP" id="MF_01805">
    <property type="entry name" value="ScpA"/>
    <property type="match status" value="1"/>
</dbReference>
<dbReference type="Pfam" id="PF02616">
    <property type="entry name" value="SMC_ScpA"/>
    <property type="match status" value="1"/>
</dbReference>